<keyword evidence="3" id="KW-0520">NAD</keyword>
<dbReference type="InterPro" id="IPR014362">
    <property type="entry name" value="Glu_DH"/>
</dbReference>
<organism evidence="5">
    <name type="scientific">marine metagenome</name>
    <dbReference type="NCBI Taxonomy" id="408172"/>
    <lineage>
        <taxon>unclassified sequences</taxon>
        <taxon>metagenomes</taxon>
        <taxon>ecological metagenomes</taxon>
    </lineage>
</organism>
<dbReference type="PROSITE" id="PS00074">
    <property type="entry name" value="GLFV_DEHYDROGENASE"/>
    <property type="match status" value="1"/>
</dbReference>
<dbReference type="GO" id="GO:0005739">
    <property type="term" value="C:mitochondrion"/>
    <property type="evidence" value="ECO:0007669"/>
    <property type="project" value="TreeGrafter"/>
</dbReference>
<accession>A0A381XD44</accession>
<keyword evidence="2" id="KW-0560">Oxidoreductase</keyword>
<sequence>VGDIGNDVQRASSLDEVNIFFDRAADRLSLDDGMRALLKTPWRELSVSLPIRMDNGEMLILQGYRVQHNGARGPYKGGVRYHMEADMEEVRALASLMTWKTALANIPFGGAKGGVQCDPSSMSVSELNRVTRRYVQNIDHILGPNRDILAPDLGTNAQTMAWMMDAYGQIHGHTPACVTGKPVELGGSDGRESATGRGAVFITTEAVGDIGMVMRDAKVVVQGFGNVGSWFARIACEQGCVITAVSDANGGVFNSRGLDVQALSKHVAESGFVAGFPDAEDLTNEELLELECDVLVPAAIDRVINAENAGKVKARLVVEAANHPLTPEADEILANRGILVLPDILVNAGGVVVSYFEWTQNLYQHHWPEERVNTELRQIMSTAYKAVREQANRQQVSMREAALMVGINRVARVVEMRGFVP</sequence>
<dbReference type="InterPro" id="IPR006096">
    <property type="entry name" value="Glu/Leu/Phe/Val/Trp_DH_C"/>
</dbReference>
<dbReference type="Gene3D" id="3.40.50.10860">
    <property type="entry name" value="Leucine Dehydrogenase, chain A, domain 1"/>
    <property type="match status" value="1"/>
</dbReference>
<dbReference type="PIRSF" id="PIRSF000185">
    <property type="entry name" value="Glu_DH"/>
    <property type="match status" value="1"/>
</dbReference>
<evidence type="ECO:0000256" key="3">
    <source>
        <dbReference type="ARBA" id="ARBA00023027"/>
    </source>
</evidence>
<dbReference type="PANTHER" id="PTHR11606">
    <property type="entry name" value="GLUTAMATE DEHYDROGENASE"/>
    <property type="match status" value="1"/>
</dbReference>
<evidence type="ECO:0000259" key="4">
    <source>
        <dbReference type="SMART" id="SM00839"/>
    </source>
</evidence>
<gene>
    <name evidence="5" type="ORF">METZ01_LOCUS115519</name>
</gene>
<dbReference type="Gene3D" id="3.40.50.720">
    <property type="entry name" value="NAD(P)-binding Rossmann-like Domain"/>
    <property type="match status" value="1"/>
</dbReference>
<comment type="similarity">
    <text evidence="1">Belongs to the Glu/Leu/Phe/Val dehydrogenases family.</text>
</comment>
<dbReference type="FunFam" id="3.40.50.10860:FF:000003">
    <property type="entry name" value="Glutamate dehydrogenase"/>
    <property type="match status" value="1"/>
</dbReference>
<dbReference type="Pfam" id="PF02812">
    <property type="entry name" value="ELFV_dehydrog_N"/>
    <property type="match status" value="1"/>
</dbReference>
<dbReference type="InterPro" id="IPR036291">
    <property type="entry name" value="NAD(P)-bd_dom_sf"/>
</dbReference>
<dbReference type="InterPro" id="IPR033922">
    <property type="entry name" value="NAD_bind_Glu_DH"/>
</dbReference>
<dbReference type="SMART" id="SM00839">
    <property type="entry name" value="ELFV_dehydrog"/>
    <property type="match status" value="1"/>
</dbReference>
<dbReference type="InterPro" id="IPR006097">
    <property type="entry name" value="Glu/Leu/Phe/Val/Trp_DH_dimer"/>
</dbReference>
<dbReference type="GO" id="GO:0006538">
    <property type="term" value="P:L-glutamate catabolic process"/>
    <property type="evidence" value="ECO:0007669"/>
    <property type="project" value="TreeGrafter"/>
</dbReference>
<proteinExistence type="inferred from homology"/>
<dbReference type="GO" id="GO:0004352">
    <property type="term" value="F:glutamate dehydrogenase (NAD+) activity"/>
    <property type="evidence" value="ECO:0007669"/>
    <property type="project" value="TreeGrafter"/>
</dbReference>
<dbReference type="PANTHER" id="PTHR11606:SF24">
    <property type="entry name" value="NAD-SPECIFIC GLUTAMATE DEHYDROGENASE"/>
    <property type="match status" value="1"/>
</dbReference>
<dbReference type="SUPFAM" id="SSF51735">
    <property type="entry name" value="NAD(P)-binding Rossmann-fold domains"/>
    <property type="match status" value="1"/>
</dbReference>
<name>A0A381XD44_9ZZZZ</name>
<dbReference type="InterPro" id="IPR033524">
    <property type="entry name" value="Glu/Leu/Phe/Val_DH_AS"/>
</dbReference>
<evidence type="ECO:0000313" key="5">
    <source>
        <dbReference type="EMBL" id="SVA62665.1"/>
    </source>
</evidence>
<reference evidence="5" key="1">
    <citation type="submission" date="2018-05" db="EMBL/GenBank/DDBJ databases">
        <authorList>
            <person name="Lanie J.A."/>
            <person name="Ng W.-L."/>
            <person name="Kazmierczak K.M."/>
            <person name="Andrzejewski T.M."/>
            <person name="Davidsen T.M."/>
            <person name="Wayne K.J."/>
            <person name="Tettelin H."/>
            <person name="Glass J.I."/>
            <person name="Rusch D."/>
            <person name="Podicherti R."/>
            <person name="Tsui H.-C.T."/>
            <person name="Winkler M.E."/>
        </authorList>
    </citation>
    <scope>NUCLEOTIDE SEQUENCE</scope>
</reference>
<dbReference type="Pfam" id="PF00208">
    <property type="entry name" value="ELFV_dehydrog"/>
    <property type="match status" value="1"/>
</dbReference>
<feature type="non-terminal residue" evidence="5">
    <location>
        <position position="1"/>
    </location>
</feature>
<protein>
    <recommendedName>
        <fullName evidence="4">Glutamate/phenylalanine/leucine/valine/L-tryptophan dehydrogenase C-terminal domain-containing protein</fullName>
    </recommendedName>
</protein>
<dbReference type="PRINTS" id="PR00082">
    <property type="entry name" value="GLFDHDRGNASE"/>
</dbReference>
<dbReference type="SUPFAM" id="SSF53223">
    <property type="entry name" value="Aminoacid dehydrogenase-like, N-terminal domain"/>
    <property type="match status" value="1"/>
</dbReference>
<evidence type="ECO:0000256" key="2">
    <source>
        <dbReference type="ARBA" id="ARBA00023002"/>
    </source>
</evidence>
<dbReference type="AlphaFoldDB" id="A0A381XD44"/>
<evidence type="ECO:0000256" key="1">
    <source>
        <dbReference type="ARBA" id="ARBA00006382"/>
    </source>
</evidence>
<feature type="domain" description="Glutamate/phenylalanine/leucine/valine/L-tryptophan dehydrogenase C-terminal" evidence="4">
    <location>
        <begin position="188"/>
        <end position="418"/>
    </location>
</feature>
<dbReference type="EMBL" id="UINC01014744">
    <property type="protein sequence ID" value="SVA62665.1"/>
    <property type="molecule type" value="Genomic_DNA"/>
</dbReference>
<dbReference type="InterPro" id="IPR006095">
    <property type="entry name" value="Glu/Leu/Phe/Val/Trp_DH"/>
</dbReference>
<dbReference type="InterPro" id="IPR046346">
    <property type="entry name" value="Aminoacid_DH-like_N_sf"/>
</dbReference>
<dbReference type="CDD" id="cd01076">
    <property type="entry name" value="NAD_bind_1_Glu_DH"/>
    <property type="match status" value="1"/>
</dbReference>